<dbReference type="AlphaFoldDB" id="G2XT60"/>
<sequence>MRVEKRNVNYSNPNWRTVLLVGNTPSTTSIRLAVARPTDYMNAIRFSKDAHFLWHACGFGVAAVSSISINE</sequence>
<reference evidence="2" key="1">
    <citation type="journal article" date="2011" name="PLoS Genet.">
        <title>Genomic analysis of the necrotrophic fungal pathogens Sclerotinia sclerotiorum and Botrytis cinerea.</title>
        <authorList>
            <person name="Amselem J."/>
            <person name="Cuomo C.A."/>
            <person name="van Kan J.A."/>
            <person name="Viaud M."/>
            <person name="Benito E.P."/>
            <person name="Couloux A."/>
            <person name="Coutinho P.M."/>
            <person name="de Vries R.P."/>
            <person name="Dyer P.S."/>
            <person name="Fillinger S."/>
            <person name="Fournier E."/>
            <person name="Gout L."/>
            <person name="Hahn M."/>
            <person name="Kohn L."/>
            <person name="Lapalu N."/>
            <person name="Plummer K.M."/>
            <person name="Pradier J.M."/>
            <person name="Quevillon E."/>
            <person name="Sharon A."/>
            <person name="Simon A."/>
            <person name="ten Have A."/>
            <person name="Tudzynski B."/>
            <person name="Tudzynski P."/>
            <person name="Wincker P."/>
            <person name="Andrew M."/>
            <person name="Anthouard V."/>
            <person name="Beever R.E."/>
            <person name="Beffa R."/>
            <person name="Benoit I."/>
            <person name="Bouzid O."/>
            <person name="Brault B."/>
            <person name="Chen Z."/>
            <person name="Choquer M."/>
            <person name="Collemare J."/>
            <person name="Cotton P."/>
            <person name="Danchin E.G."/>
            <person name="Da Silva C."/>
            <person name="Gautier A."/>
            <person name="Giraud C."/>
            <person name="Giraud T."/>
            <person name="Gonzalez C."/>
            <person name="Grossetete S."/>
            <person name="Guldener U."/>
            <person name="Henrissat B."/>
            <person name="Howlett B.J."/>
            <person name="Kodira C."/>
            <person name="Kretschmer M."/>
            <person name="Lappartient A."/>
            <person name="Leroch M."/>
            <person name="Levis C."/>
            <person name="Mauceli E."/>
            <person name="Neuveglise C."/>
            <person name="Oeser B."/>
            <person name="Pearson M."/>
            <person name="Poulain J."/>
            <person name="Poussereau N."/>
            <person name="Quesneville H."/>
            <person name="Rascle C."/>
            <person name="Schumacher J."/>
            <person name="Segurens B."/>
            <person name="Sexton A."/>
            <person name="Silva E."/>
            <person name="Sirven C."/>
            <person name="Soanes D.M."/>
            <person name="Talbot N.J."/>
            <person name="Templeton M."/>
            <person name="Yandava C."/>
            <person name="Yarden O."/>
            <person name="Zeng Q."/>
            <person name="Rollins J.A."/>
            <person name="Lebrun M.H."/>
            <person name="Dickman M."/>
        </authorList>
    </citation>
    <scope>NUCLEOTIDE SEQUENCE [LARGE SCALE GENOMIC DNA]</scope>
    <source>
        <strain evidence="2">T4</strain>
    </source>
</reference>
<accession>G2XT60</accession>
<name>G2XT60_BOTF4</name>
<organism evidence="1 2">
    <name type="scientific">Botryotinia fuckeliana (strain T4)</name>
    <name type="common">Noble rot fungus</name>
    <name type="synonym">Botrytis cinerea</name>
    <dbReference type="NCBI Taxonomy" id="999810"/>
    <lineage>
        <taxon>Eukaryota</taxon>
        <taxon>Fungi</taxon>
        <taxon>Dikarya</taxon>
        <taxon>Ascomycota</taxon>
        <taxon>Pezizomycotina</taxon>
        <taxon>Leotiomycetes</taxon>
        <taxon>Helotiales</taxon>
        <taxon>Sclerotiniaceae</taxon>
        <taxon>Botrytis</taxon>
    </lineage>
</organism>
<gene>
    <name evidence="1" type="ORF">BofuT4_uP010220.1</name>
</gene>
<dbReference type="InParanoid" id="G2XT60"/>
<evidence type="ECO:0000313" key="2">
    <source>
        <dbReference type="Proteomes" id="UP000008177"/>
    </source>
</evidence>
<evidence type="ECO:0000313" key="1">
    <source>
        <dbReference type="EMBL" id="CCD43774.1"/>
    </source>
</evidence>
<dbReference type="EMBL" id="FQ790265">
    <property type="protein sequence ID" value="CCD43774.1"/>
    <property type="molecule type" value="Genomic_DNA"/>
</dbReference>
<proteinExistence type="predicted"/>
<dbReference type="Proteomes" id="UP000008177">
    <property type="component" value="Unplaced contigs"/>
</dbReference>
<dbReference type="HOGENOM" id="CLU_2739700_0_0_1"/>
<protein>
    <submittedName>
        <fullName evidence="1">Uncharacterized protein</fullName>
    </submittedName>
</protein>